<sequence>MVPPVFKTEEVEQLGLAGSIPVRLRHPVPEAGSIPVRLRHTVPEAGSIPVRLRHPLPGARATHRVW</sequence>
<dbReference type="EMBL" id="CAJB01000288">
    <property type="protein sequence ID" value="CCH78847.1"/>
    <property type="molecule type" value="Genomic_DNA"/>
</dbReference>
<dbReference type="Proteomes" id="UP000035721">
    <property type="component" value="Unassembled WGS sequence"/>
</dbReference>
<gene>
    <name evidence="1" type="ORF">BN12_3580002</name>
</gene>
<evidence type="ECO:0000313" key="1">
    <source>
        <dbReference type="EMBL" id="CCH78847.1"/>
    </source>
</evidence>
<reference evidence="1 2" key="1">
    <citation type="journal article" date="2013" name="ISME J.">
        <title>A metabolic model for members of the genus Tetrasphaera involved in enhanced biological phosphorus removal.</title>
        <authorList>
            <person name="Kristiansen R."/>
            <person name="Nguyen H.T.T."/>
            <person name="Saunders A.M."/>
            <person name="Nielsen J.L."/>
            <person name="Wimmer R."/>
            <person name="Le V.Q."/>
            <person name="McIlroy S.J."/>
            <person name="Petrovski S."/>
            <person name="Seviour R.J."/>
            <person name="Calteau A."/>
            <person name="Nielsen K.L."/>
            <person name="Nielsen P.H."/>
        </authorList>
    </citation>
    <scope>NUCLEOTIDE SEQUENCE [LARGE SCALE GENOMIC DNA]</scope>
    <source>
        <strain evidence="1 2">T1-X7</strain>
    </source>
</reference>
<evidence type="ECO:0000313" key="2">
    <source>
        <dbReference type="Proteomes" id="UP000035721"/>
    </source>
</evidence>
<accession>A0A077M191</accession>
<protein>
    <submittedName>
        <fullName evidence="1">Uncharacterized protein</fullName>
    </submittedName>
</protein>
<dbReference type="AlphaFoldDB" id="A0A077M191"/>
<name>A0A077M191_9MICO</name>
<proteinExistence type="predicted"/>
<comment type="caution">
    <text evidence="1">The sequence shown here is derived from an EMBL/GenBank/DDBJ whole genome shotgun (WGS) entry which is preliminary data.</text>
</comment>
<keyword evidence="2" id="KW-1185">Reference proteome</keyword>
<organism evidence="1 2">
    <name type="scientific">Nostocoides japonicum T1-X7</name>
    <dbReference type="NCBI Taxonomy" id="1194083"/>
    <lineage>
        <taxon>Bacteria</taxon>
        <taxon>Bacillati</taxon>
        <taxon>Actinomycetota</taxon>
        <taxon>Actinomycetes</taxon>
        <taxon>Micrococcales</taxon>
        <taxon>Intrasporangiaceae</taxon>
        <taxon>Nostocoides</taxon>
    </lineage>
</organism>